<dbReference type="Proteomes" id="UP001218629">
    <property type="component" value="Chromosome"/>
</dbReference>
<evidence type="ECO:0000313" key="1">
    <source>
        <dbReference type="EMBL" id="WEB42260.1"/>
    </source>
</evidence>
<keyword evidence="2" id="KW-1185">Reference proteome</keyword>
<proteinExistence type="predicted"/>
<protein>
    <recommendedName>
        <fullName evidence="3">Polyketide cyclase / dehydrase and lipid transport</fullName>
    </recommendedName>
</protein>
<gene>
    <name evidence="1" type="ORF">MOV08_25450</name>
</gene>
<accession>A0ABY8ABA7</accession>
<dbReference type="RefSeq" id="WP_275308945.1">
    <property type="nucleotide sequence ID" value="NZ_CP095749.1"/>
</dbReference>
<reference evidence="1 2" key="1">
    <citation type="submission" date="2022-03" db="EMBL/GenBank/DDBJ databases">
        <title>Streptomyces yunnanensis P86,complete genome.</title>
        <authorList>
            <person name="Chen S."/>
            <person name="Zhang Q."/>
        </authorList>
    </citation>
    <scope>NUCLEOTIDE SEQUENCE [LARGE SCALE GENOMIC DNA]</scope>
    <source>
        <strain evidence="1 2">P86</strain>
    </source>
</reference>
<organism evidence="1 2">
    <name type="scientific">Streptomyces yunnanensis</name>
    <dbReference type="NCBI Taxonomy" id="156453"/>
    <lineage>
        <taxon>Bacteria</taxon>
        <taxon>Bacillati</taxon>
        <taxon>Actinomycetota</taxon>
        <taxon>Actinomycetes</taxon>
        <taxon>Kitasatosporales</taxon>
        <taxon>Streptomycetaceae</taxon>
        <taxon>Streptomyces</taxon>
    </lineage>
</organism>
<sequence length="153" mass="16745">MSQYEIRMDIADIPNKTAGGTIEAQFITAGGESDWYKVSDNFKAGDHPESTIEVPESLGEFQGIRLRASSPDGLTLQRMVIEGPRDKAYVLLPVTDKGVKSAALAVTARKELGEWLSRSEIPILQIKVFFAGIDFLLGKKSAAEILLMLARGY</sequence>
<dbReference type="EMBL" id="CP095749">
    <property type="protein sequence ID" value="WEB42260.1"/>
    <property type="molecule type" value="Genomic_DNA"/>
</dbReference>
<evidence type="ECO:0000313" key="2">
    <source>
        <dbReference type="Proteomes" id="UP001218629"/>
    </source>
</evidence>
<evidence type="ECO:0008006" key="3">
    <source>
        <dbReference type="Google" id="ProtNLM"/>
    </source>
</evidence>
<name>A0ABY8ABA7_9ACTN</name>